<dbReference type="RefSeq" id="XP_019645928.1">
    <property type="nucleotide sequence ID" value="XM_019790369.1"/>
</dbReference>
<accession>A0A6P5A8J3</accession>
<evidence type="ECO:0000313" key="1">
    <source>
        <dbReference type="Proteomes" id="UP000515135"/>
    </source>
</evidence>
<name>A0A6P5A8J3_BRABE</name>
<keyword evidence="1" id="KW-1185">Reference proteome</keyword>
<proteinExistence type="predicted"/>
<dbReference type="AlphaFoldDB" id="A0A6P5A8J3"/>
<dbReference type="GeneID" id="109486531"/>
<evidence type="ECO:0000313" key="2">
    <source>
        <dbReference type="RefSeq" id="XP_019645928.1"/>
    </source>
</evidence>
<dbReference type="Proteomes" id="UP000515135">
    <property type="component" value="Unplaced"/>
</dbReference>
<protein>
    <submittedName>
        <fullName evidence="2">Uncharacterized protein LOC109486531</fullName>
    </submittedName>
</protein>
<sequence>MTENGNDTWHATKSIGRQMRVITSGAQRNQGSTWHHQLSDKAAPVKTHIYWAMKNCGGDRDQLIKYMDAIPKHYKNDHSDCAPTSRCKTDDSYTPSRTIITDPHAEKLLINFIHKTVVYKNPENYVYAKDTHYCESYNNAVLIYVDKRVGFQIDNYKMRMNLATLDWNEHVDRGATSYWEAEDAAAPRRQQPKANLVRKDYNFRKVLWENFMAAAWRI</sequence>
<dbReference type="PANTHER" id="PTHR31751">
    <property type="entry name" value="SI:CH211-108C17.2-RELATED-RELATED"/>
    <property type="match status" value="1"/>
</dbReference>
<dbReference type="OrthoDB" id="5987860at2759"/>
<organism evidence="1 2">
    <name type="scientific">Branchiostoma belcheri</name>
    <name type="common">Amphioxus</name>
    <dbReference type="NCBI Taxonomy" id="7741"/>
    <lineage>
        <taxon>Eukaryota</taxon>
        <taxon>Metazoa</taxon>
        <taxon>Chordata</taxon>
        <taxon>Cephalochordata</taxon>
        <taxon>Leptocardii</taxon>
        <taxon>Amphioxiformes</taxon>
        <taxon>Branchiostomatidae</taxon>
        <taxon>Branchiostoma</taxon>
    </lineage>
</organism>
<gene>
    <name evidence="2" type="primary">LOC109486531</name>
</gene>
<dbReference type="KEGG" id="bbel:109486531"/>
<reference evidence="2" key="1">
    <citation type="submission" date="2025-08" db="UniProtKB">
        <authorList>
            <consortium name="RefSeq"/>
        </authorList>
    </citation>
    <scope>IDENTIFICATION</scope>
    <source>
        <tissue evidence="2">Gonad</tissue>
    </source>
</reference>